<dbReference type="InterPro" id="IPR036162">
    <property type="entry name" value="Resolvase-like_N_sf"/>
</dbReference>
<organism evidence="2 3">
    <name type="scientific">Kaistia terrae</name>
    <dbReference type="NCBI Taxonomy" id="537017"/>
    <lineage>
        <taxon>Bacteria</taxon>
        <taxon>Pseudomonadati</taxon>
        <taxon>Pseudomonadota</taxon>
        <taxon>Alphaproteobacteria</taxon>
        <taxon>Hyphomicrobiales</taxon>
        <taxon>Kaistiaceae</taxon>
        <taxon>Kaistia</taxon>
    </lineage>
</organism>
<dbReference type="SUPFAM" id="SSF53041">
    <property type="entry name" value="Resolvase-like"/>
    <property type="match status" value="1"/>
</dbReference>
<proteinExistence type="predicted"/>
<keyword evidence="3" id="KW-1185">Reference proteome</keyword>
<evidence type="ECO:0000259" key="1">
    <source>
        <dbReference type="PROSITE" id="PS51736"/>
    </source>
</evidence>
<dbReference type="RefSeq" id="WP_266345319.1">
    <property type="nucleotide sequence ID" value="NZ_JAPKNH010000007.1"/>
</dbReference>
<sequence length="65" mass="7002">MAMVAQKEREAISQRTKEALAAAKARGVKLGNPNGAIHLRASAITLPLLRSGRAHRTARTGWQGR</sequence>
<feature type="domain" description="Resolvase/invertase-type recombinase catalytic" evidence="1">
    <location>
        <begin position="1"/>
        <end position="27"/>
    </location>
</feature>
<gene>
    <name evidence="2" type="ORF">ACFPP9_18005</name>
</gene>
<evidence type="ECO:0000313" key="2">
    <source>
        <dbReference type="EMBL" id="MFC5517677.1"/>
    </source>
</evidence>
<accession>A0ABW0Q174</accession>
<dbReference type="PROSITE" id="PS51736">
    <property type="entry name" value="RECOMBINASES_3"/>
    <property type="match status" value="1"/>
</dbReference>
<name>A0ABW0Q174_9HYPH</name>
<reference evidence="3" key="1">
    <citation type="journal article" date="2019" name="Int. J. Syst. Evol. Microbiol.">
        <title>The Global Catalogue of Microorganisms (GCM) 10K type strain sequencing project: providing services to taxonomists for standard genome sequencing and annotation.</title>
        <authorList>
            <consortium name="The Broad Institute Genomics Platform"/>
            <consortium name="The Broad Institute Genome Sequencing Center for Infectious Disease"/>
            <person name="Wu L."/>
            <person name="Ma J."/>
        </authorList>
    </citation>
    <scope>NUCLEOTIDE SEQUENCE [LARGE SCALE GENOMIC DNA]</scope>
    <source>
        <strain evidence="3">KACC 12633</strain>
    </source>
</reference>
<dbReference type="EMBL" id="JBHSML010000012">
    <property type="protein sequence ID" value="MFC5517677.1"/>
    <property type="molecule type" value="Genomic_DNA"/>
</dbReference>
<protein>
    <recommendedName>
        <fullName evidence="1">Resolvase/invertase-type recombinase catalytic domain-containing protein</fullName>
    </recommendedName>
</protein>
<evidence type="ECO:0000313" key="3">
    <source>
        <dbReference type="Proteomes" id="UP001596150"/>
    </source>
</evidence>
<dbReference type="InterPro" id="IPR006119">
    <property type="entry name" value="Resolv_N"/>
</dbReference>
<dbReference type="Proteomes" id="UP001596150">
    <property type="component" value="Unassembled WGS sequence"/>
</dbReference>
<comment type="caution">
    <text evidence="2">The sequence shown here is derived from an EMBL/GenBank/DDBJ whole genome shotgun (WGS) entry which is preliminary data.</text>
</comment>